<dbReference type="CDD" id="cd00130">
    <property type="entry name" value="PAS"/>
    <property type="match status" value="1"/>
</dbReference>
<keyword evidence="5" id="KW-1185">Reference proteome</keyword>
<dbReference type="InterPro" id="IPR016032">
    <property type="entry name" value="Sig_transdc_resp-reg_C-effctor"/>
</dbReference>
<dbReference type="InterPro" id="IPR000792">
    <property type="entry name" value="Tscrpt_reg_LuxR_C"/>
</dbReference>
<dbReference type="SUPFAM" id="SSF55785">
    <property type="entry name" value="PYP-like sensor domain (PAS domain)"/>
    <property type="match status" value="3"/>
</dbReference>
<dbReference type="Gene3D" id="3.30.450.20">
    <property type="entry name" value="PAS domain"/>
    <property type="match status" value="3"/>
</dbReference>
<dbReference type="PRINTS" id="PR00038">
    <property type="entry name" value="HTHLUXR"/>
</dbReference>
<dbReference type="PANTHER" id="PTHR43214:SF38">
    <property type="entry name" value="NITRATE_NITRITE RESPONSE REGULATOR PROTEIN NARL"/>
    <property type="match status" value="1"/>
</dbReference>
<gene>
    <name evidence="4" type="ORF">GGQ96_004111</name>
</gene>
<dbReference type="InterPro" id="IPR001610">
    <property type="entry name" value="PAC"/>
</dbReference>
<dbReference type="InterPro" id="IPR000014">
    <property type="entry name" value="PAS"/>
</dbReference>
<dbReference type="CDD" id="cd06170">
    <property type="entry name" value="LuxR_C_like"/>
    <property type="match status" value="1"/>
</dbReference>
<evidence type="ECO:0000259" key="3">
    <source>
        <dbReference type="PROSITE" id="PS50113"/>
    </source>
</evidence>
<feature type="domain" description="HTH luxR-type" evidence="2">
    <location>
        <begin position="413"/>
        <end position="478"/>
    </location>
</feature>
<proteinExistence type="predicted"/>
<dbReference type="InterPro" id="IPR035965">
    <property type="entry name" value="PAS-like_dom_sf"/>
</dbReference>
<reference evidence="4 5" key="1">
    <citation type="submission" date="2020-08" db="EMBL/GenBank/DDBJ databases">
        <title>Genomic Encyclopedia of Type Strains, Phase IV (KMG-IV): sequencing the most valuable type-strain genomes for metagenomic binning, comparative biology and taxonomic classification.</title>
        <authorList>
            <person name="Goeker M."/>
        </authorList>
    </citation>
    <scope>NUCLEOTIDE SEQUENCE [LARGE SCALE GENOMIC DNA]</scope>
    <source>
        <strain evidence="4 5">DSM 15867</strain>
    </source>
</reference>
<protein>
    <submittedName>
        <fullName evidence="4">PAS domain S-box-containing protein</fullName>
    </submittedName>
</protein>
<feature type="domain" description="PAC" evidence="3">
    <location>
        <begin position="335"/>
        <end position="385"/>
    </location>
</feature>
<evidence type="ECO:0000259" key="2">
    <source>
        <dbReference type="PROSITE" id="PS50043"/>
    </source>
</evidence>
<dbReference type="SMART" id="SM00421">
    <property type="entry name" value="HTH_LUXR"/>
    <property type="match status" value="1"/>
</dbReference>
<comment type="caution">
    <text evidence="4">The sequence shown here is derived from an EMBL/GenBank/DDBJ whole genome shotgun (WGS) entry which is preliminary data.</text>
</comment>
<name>A0A7W7F069_9SPHN</name>
<dbReference type="RefSeq" id="WP_184117066.1">
    <property type="nucleotide sequence ID" value="NZ_JACHNY010000020.1"/>
</dbReference>
<evidence type="ECO:0000313" key="5">
    <source>
        <dbReference type="Proteomes" id="UP000574769"/>
    </source>
</evidence>
<accession>A0A7W7F069</accession>
<organism evidence="4 5">
    <name type="scientific">Sphingomonas abaci</name>
    <dbReference type="NCBI Taxonomy" id="237611"/>
    <lineage>
        <taxon>Bacteria</taxon>
        <taxon>Pseudomonadati</taxon>
        <taxon>Pseudomonadota</taxon>
        <taxon>Alphaproteobacteria</taxon>
        <taxon>Sphingomonadales</taxon>
        <taxon>Sphingomonadaceae</taxon>
        <taxon>Sphingomonas</taxon>
    </lineage>
</organism>
<dbReference type="InterPro" id="IPR039420">
    <property type="entry name" value="WalR-like"/>
</dbReference>
<sequence>MNPSSPNLRHLQQLMGQLLEGVILIDLSGTILSANEAALQMHGTNHLADLGSTIEDYATRFQLRAEDGRLLKRREYPLFRLLAGDSFPDETIQVGRASEDEVRWVHRVRDVVMDEDGGEPDYLALVIGDVSAEFDAEVRFRAMFNANPAPALVIRLSDLRIVDANPGFLQLTDYPLDQLSGRYLFELDLLTGMTNAAEVRQRIMQAYPVGQTEAELLVADGNRRLVIFACQPIDVTGVDALLLTFADLEPRRQAEQALRASERHLVSIFEMAPVAMAITHRADCTLSRTNAAFRALTGHEDAHSIGRTGMDLSLWLPTADGDSSDTRAVSPARLRQVDSVIHRRDGTIVNCLVSAEAIDVDGIECMLWVYQDVTNRRRSEMELADAIEEVMKDASWLSRSILDKLAMLRQPGGKALPAELTMREREVLELICDDLDDGAIAARLGMARNTVRNHVARIYAKTGVNRRSGAVLWGRERGMGSRRT</sequence>
<dbReference type="GO" id="GO:0003677">
    <property type="term" value="F:DNA binding"/>
    <property type="evidence" value="ECO:0007669"/>
    <property type="project" value="UniProtKB-KW"/>
</dbReference>
<dbReference type="InterPro" id="IPR000700">
    <property type="entry name" value="PAS-assoc_C"/>
</dbReference>
<dbReference type="SUPFAM" id="SSF46894">
    <property type="entry name" value="C-terminal effector domain of the bipartite response regulators"/>
    <property type="match status" value="1"/>
</dbReference>
<dbReference type="GO" id="GO:0006355">
    <property type="term" value="P:regulation of DNA-templated transcription"/>
    <property type="evidence" value="ECO:0007669"/>
    <property type="project" value="InterPro"/>
</dbReference>
<evidence type="ECO:0000256" key="1">
    <source>
        <dbReference type="ARBA" id="ARBA00023125"/>
    </source>
</evidence>
<dbReference type="InterPro" id="IPR036388">
    <property type="entry name" value="WH-like_DNA-bd_sf"/>
</dbReference>
<dbReference type="Pfam" id="PF00196">
    <property type="entry name" value="GerE"/>
    <property type="match status" value="1"/>
</dbReference>
<dbReference type="AlphaFoldDB" id="A0A7W7F069"/>
<dbReference type="Pfam" id="PF13188">
    <property type="entry name" value="PAS_8"/>
    <property type="match status" value="3"/>
</dbReference>
<dbReference type="SMART" id="SM00086">
    <property type="entry name" value="PAC"/>
    <property type="match status" value="3"/>
</dbReference>
<dbReference type="PROSITE" id="PS50043">
    <property type="entry name" value="HTH_LUXR_2"/>
    <property type="match status" value="1"/>
</dbReference>
<dbReference type="SMART" id="SM00091">
    <property type="entry name" value="PAS"/>
    <property type="match status" value="3"/>
</dbReference>
<dbReference type="PROSITE" id="PS50113">
    <property type="entry name" value="PAC"/>
    <property type="match status" value="1"/>
</dbReference>
<dbReference type="PANTHER" id="PTHR43214">
    <property type="entry name" value="TWO-COMPONENT RESPONSE REGULATOR"/>
    <property type="match status" value="1"/>
</dbReference>
<dbReference type="Proteomes" id="UP000574769">
    <property type="component" value="Unassembled WGS sequence"/>
</dbReference>
<dbReference type="EMBL" id="JACHNY010000020">
    <property type="protein sequence ID" value="MBB4619951.1"/>
    <property type="molecule type" value="Genomic_DNA"/>
</dbReference>
<dbReference type="NCBIfam" id="TIGR00229">
    <property type="entry name" value="sensory_box"/>
    <property type="match status" value="2"/>
</dbReference>
<keyword evidence="1" id="KW-0238">DNA-binding</keyword>
<evidence type="ECO:0000313" key="4">
    <source>
        <dbReference type="EMBL" id="MBB4619951.1"/>
    </source>
</evidence>
<dbReference type="Gene3D" id="1.10.10.10">
    <property type="entry name" value="Winged helix-like DNA-binding domain superfamily/Winged helix DNA-binding domain"/>
    <property type="match status" value="1"/>
</dbReference>